<dbReference type="OrthoDB" id="4062651at2759"/>
<comment type="caution">
    <text evidence="1">The sequence shown here is derived from an EMBL/GenBank/DDBJ whole genome shotgun (WGS) entry which is preliminary data.</text>
</comment>
<accession>A0A9N9E9F1</accession>
<protein>
    <submittedName>
        <fullName evidence="1">5319_t:CDS:1</fullName>
    </submittedName>
</protein>
<evidence type="ECO:0000313" key="2">
    <source>
        <dbReference type="Proteomes" id="UP000789572"/>
    </source>
</evidence>
<reference evidence="1" key="1">
    <citation type="submission" date="2021-06" db="EMBL/GenBank/DDBJ databases">
        <authorList>
            <person name="Kallberg Y."/>
            <person name="Tangrot J."/>
            <person name="Rosling A."/>
        </authorList>
    </citation>
    <scope>NUCLEOTIDE SEQUENCE</scope>
    <source>
        <strain evidence="1">IA702</strain>
    </source>
</reference>
<proteinExistence type="predicted"/>
<keyword evidence="2" id="KW-1185">Reference proteome</keyword>
<feature type="non-terminal residue" evidence="1">
    <location>
        <position position="1"/>
    </location>
</feature>
<dbReference type="EMBL" id="CAJVPJ010006692">
    <property type="protein sequence ID" value="CAG8670528.1"/>
    <property type="molecule type" value="Genomic_DNA"/>
</dbReference>
<dbReference type="AlphaFoldDB" id="A0A9N9E9F1"/>
<evidence type="ECO:0000313" key="1">
    <source>
        <dbReference type="EMBL" id="CAG8670528.1"/>
    </source>
</evidence>
<dbReference type="Proteomes" id="UP000789572">
    <property type="component" value="Unassembled WGS sequence"/>
</dbReference>
<gene>
    <name evidence="1" type="ORF">POCULU_LOCUS10945</name>
</gene>
<organism evidence="1 2">
    <name type="scientific">Paraglomus occultum</name>
    <dbReference type="NCBI Taxonomy" id="144539"/>
    <lineage>
        <taxon>Eukaryota</taxon>
        <taxon>Fungi</taxon>
        <taxon>Fungi incertae sedis</taxon>
        <taxon>Mucoromycota</taxon>
        <taxon>Glomeromycotina</taxon>
        <taxon>Glomeromycetes</taxon>
        <taxon>Paraglomerales</taxon>
        <taxon>Paraglomeraceae</taxon>
        <taxon>Paraglomus</taxon>
    </lineage>
</organism>
<sequence>FDWAGKEGVAKYPYIMNEVVPWSDGVQNGEVIKKEHDWDILHRSIHDRF</sequence>
<name>A0A9N9E9F1_9GLOM</name>